<protein>
    <submittedName>
        <fullName evidence="4">Tetratricopeptide repeat protein</fullName>
    </submittedName>
</protein>
<dbReference type="InterPro" id="IPR024983">
    <property type="entry name" value="CHAT_dom"/>
</dbReference>
<dbReference type="InterPro" id="IPR011990">
    <property type="entry name" value="TPR-like_helical_dom_sf"/>
</dbReference>
<evidence type="ECO:0000313" key="4">
    <source>
        <dbReference type="EMBL" id="MEE3717251.1"/>
    </source>
</evidence>
<evidence type="ECO:0000256" key="1">
    <source>
        <dbReference type="PROSITE-ProRule" id="PRU00339"/>
    </source>
</evidence>
<comment type="caution">
    <text evidence="4">The sequence shown here is derived from an EMBL/GenBank/DDBJ whole genome shotgun (WGS) entry which is preliminary data.</text>
</comment>
<dbReference type="SUPFAM" id="SSF48452">
    <property type="entry name" value="TPR-like"/>
    <property type="match status" value="1"/>
</dbReference>
<sequence>MSVIQIREKEQIEDGFTVTLSIDGQDYGGAIAILAPFAAEPQKEANLGWYFEEWLRMPLVDAVRAQSAAESVREYGVSLFEQVFRDRKAYNAYDRLLSNLMNLQIEIIGASPEFQAWHWESLCDPELPRPFAVDCALVRKYTRPTAMPAQVKPSPVVNVLLVVARPDEEDDVGYRTISRTLVELVDSAQLRVNVEILRPATYKALVERLTERGAGYYHILHFDGHGALLTYADYKMGLKRNRYLYQRGYGLGDLGEYAGSKAFLFFDGDKKGQAVPVEAADLAGLLTGKQIPVCILNACQSAKQLDYANETSLGSQLMAAGMQAVVAMGYSVTTVAAKLLMRRLYEELFANRDFYRAVRMGRQELFHDRQRRGYFNTAITLEDWLLPVVYASNAVDLNLCEFTPAEEEQYYERLGSLYRFEPPNYGFVGRDLEILKIEKALLKWNALLLRGMGGTGKTTLLKYLHQWWVATDFAKDAFYFGYDEKAWTLEQIIFAIGKQVYDRFEQAKFAAMNLVAQLQKLVQKLKSENYVLMLDNLESVTGQQLAIMNTLNESQQNDLRNFLRQLVGGKTKVVLGSRSGEEWLKDVFKSNIYGLQGLDLEARTLLADRILEQHVAPELIEPVRADEDFKRLMKVLAGYPLAMEVVLANLKRQTPKQILAALQAADIDLDKGSDKDGGDKTSSILKCVEYSHSNLSESAQKLLLCLAPFSGFIWRDALPNYAAELQKLEAFQDYDFANFEGALQEAINWGLLSPMMAEDERFLTIQPVFPYFLQVRLNEVEATTREAMREGFKIHYRNLASFSSNLMRSKDSQERQLGIFICRLEYENLYTALRISLDKQESISIYFCLDKYFEVINNSEGWLKIAEQVNQTMEKYPSKLIEGELGEEVMLVLESLSNTYLRTNQYEQSKLISEKELKVLESIQTLGEKRRSQYKATIYHQLGIAAHGLRQWDEAKQYYLNALEIGDRYSQANTYHQLGGVALELQQWDEAKQYYLNALEIKVEFSDRYSQANTYHQLGRVAQELRQWEEAKQNYLNALDIYVEFSDRYLQAGTYNNLGMVAHGLRQWEEAKQNYLKALEIKVEFSDRYSQASTYHNLGIVALDTGEIEEAKQNYLIALEIYLEFRDKYSIETFSIPRLAQIYQSTQSDDLLAATSKILGVSIDDVRQLFAQSDTTQNIDP</sequence>
<proteinExistence type="predicted"/>
<dbReference type="Pfam" id="PF12770">
    <property type="entry name" value="CHAT"/>
    <property type="match status" value="1"/>
</dbReference>
<evidence type="ECO:0000313" key="5">
    <source>
        <dbReference type="Proteomes" id="UP001333818"/>
    </source>
</evidence>
<dbReference type="PROSITE" id="PS50005">
    <property type="entry name" value="TPR"/>
    <property type="match status" value="2"/>
</dbReference>
<keyword evidence="1" id="KW-0802">TPR repeat</keyword>
<feature type="repeat" description="TPR" evidence="1">
    <location>
        <begin position="972"/>
        <end position="1005"/>
    </location>
</feature>
<dbReference type="Pfam" id="PF00931">
    <property type="entry name" value="NB-ARC"/>
    <property type="match status" value="1"/>
</dbReference>
<dbReference type="PANTHER" id="PTHR10098">
    <property type="entry name" value="RAPSYN-RELATED"/>
    <property type="match status" value="1"/>
</dbReference>
<dbReference type="InterPro" id="IPR027417">
    <property type="entry name" value="P-loop_NTPase"/>
</dbReference>
<name>A0AAW9PWM5_9CYAN</name>
<feature type="repeat" description="TPR" evidence="1">
    <location>
        <begin position="1052"/>
        <end position="1085"/>
    </location>
</feature>
<dbReference type="PRINTS" id="PR00364">
    <property type="entry name" value="DISEASERSIST"/>
</dbReference>
<gene>
    <name evidence="4" type="ORF">V2H45_10875</name>
</gene>
<dbReference type="AlphaFoldDB" id="A0AAW9PWM5"/>
<dbReference type="PANTHER" id="PTHR10098:SF108">
    <property type="entry name" value="TETRATRICOPEPTIDE REPEAT PROTEIN 28"/>
    <property type="match status" value="1"/>
</dbReference>
<dbReference type="Gene3D" id="1.25.40.10">
    <property type="entry name" value="Tetratricopeptide repeat domain"/>
    <property type="match status" value="2"/>
</dbReference>
<organism evidence="4 5">
    <name type="scientific">Tumidithrix elongata BACA0141</name>
    <dbReference type="NCBI Taxonomy" id="2716417"/>
    <lineage>
        <taxon>Bacteria</taxon>
        <taxon>Bacillati</taxon>
        <taxon>Cyanobacteriota</taxon>
        <taxon>Cyanophyceae</taxon>
        <taxon>Pseudanabaenales</taxon>
        <taxon>Pseudanabaenaceae</taxon>
        <taxon>Tumidithrix</taxon>
        <taxon>Tumidithrix elongata</taxon>
    </lineage>
</organism>
<dbReference type="EMBL" id="JAZBJZ010000037">
    <property type="protein sequence ID" value="MEE3717251.1"/>
    <property type="molecule type" value="Genomic_DNA"/>
</dbReference>
<reference evidence="4" key="1">
    <citation type="submission" date="2024-01" db="EMBL/GenBank/DDBJ databases">
        <title>Bank of Algae and Cyanobacteria of the Azores (BACA) strain genomes.</title>
        <authorList>
            <person name="Luz R."/>
            <person name="Cordeiro R."/>
            <person name="Fonseca A."/>
            <person name="Goncalves V."/>
        </authorList>
    </citation>
    <scope>NUCLEOTIDE SEQUENCE</scope>
    <source>
        <strain evidence="4">BACA0141</strain>
    </source>
</reference>
<dbReference type="InterPro" id="IPR019734">
    <property type="entry name" value="TPR_rpt"/>
</dbReference>
<dbReference type="RefSeq" id="WP_330483679.1">
    <property type="nucleotide sequence ID" value="NZ_JAZBJZ010000037.1"/>
</dbReference>
<dbReference type="Proteomes" id="UP001333818">
    <property type="component" value="Unassembled WGS sequence"/>
</dbReference>
<dbReference type="SMART" id="SM00028">
    <property type="entry name" value="TPR"/>
    <property type="match status" value="5"/>
</dbReference>
<evidence type="ECO:0000259" key="2">
    <source>
        <dbReference type="Pfam" id="PF00931"/>
    </source>
</evidence>
<dbReference type="Pfam" id="PF13424">
    <property type="entry name" value="TPR_12"/>
    <property type="match status" value="2"/>
</dbReference>
<dbReference type="InterPro" id="IPR002182">
    <property type="entry name" value="NB-ARC"/>
</dbReference>
<accession>A0AAW9PWM5</accession>
<feature type="domain" description="NB-ARC" evidence="2">
    <location>
        <begin position="445"/>
        <end position="536"/>
    </location>
</feature>
<dbReference type="Gene3D" id="3.40.50.300">
    <property type="entry name" value="P-loop containing nucleotide triphosphate hydrolases"/>
    <property type="match status" value="1"/>
</dbReference>
<dbReference type="SUPFAM" id="SSF52540">
    <property type="entry name" value="P-loop containing nucleoside triphosphate hydrolases"/>
    <property type="match status" value="1"/>
</dbReference>
<feature type="domain" description="CHAT" evidence="3">
    <location>
        <begin position="148"/>
        <end position="372"/>
    </location>
</feature>
<keyword evidence="5" id="KW-1185">Reference proteome</keyword>
<evidence type="ECO:0000259" key="3">
    <source>
        <dbReference type="Pfam" id="PF12770"/>
    </source>
</evidence>